<name>A0A1B3SJ77_9MOLU</name>
<evidence type="ECO:0000256" key="9">
    <source>
        <dbReference type="ARBA" id="ARBA00022840"/>
    </source>
</evidence>
<accession>A0A1B3SJ77</accession>
<dbReference type="PRINTS" id="PR00983">
    <property type="entry name" value="TRNASYNTHCYS"/>
</dbReference>
<dbReference type="EC" id="6.1.1.16" evidence="13"/>
<dbReference type="Pfam" id="PF01406">
    <property type="entry name" value="tRNA-synt_1e"/>
    <property type="match status" value="1"/>
</dbReference>
<feature type="short sequence motif" description="'HIGH' region" evidence="13">
    <location>
        <begin position="27"/>
        <end position="37"/>
    </location>
</feature>
<keyword evidence="5 13" id="KW-0436">Ligase</keyword>
<dbReference type="InterPro" id="IPR014729">
    <property type="entry name" value="Rossmann-like_a/b/a_fold"/>
</dbReference>
<dbReference type="KEGG" id="shj:SHELI_v1c00300"/>
<dbReference type="InterPro" id="IPR015803">
    <property type="entry name" value="Cys-tRNA-ligase"/>
</dbReference>
<protein>
    <recommendedName>
        <fullName evidence="13">Cysteine--tRNA ligase</fullName>
        <ecNumber evidence="13">6.1.1.16</ecNumber>
    </recommendedName>
    <alternativeName>
        <fullName evidence="13">Cysteinyl-tRNA synthetase</fullName>
        <shortName evidence="13">CysRS</shortName>
    </alternativeName>
</protein>
<comment type="subcellular location">
    <subcellularLocation>
        <location evidence="1 13">Cytoplasm</location>
    </subcellularLocation>
</comment>
<dbReference type="PANTHER" id="PTHR10890:SF3">
    <property type="entry name" value="CYSTEINE--TRNA LIGASE, CYTOPLASMIC"/>
    <property type="match status" value="1"/>
</dbReference>
<keyword evidence="8 13" id="KW-0862">Zinc</keyword>
<evidence type="ECO:0000256" key="7">
    <source>
        <dbReference type="ARBA" id="ARBA00022741"/>
    </source>
</evidence>
<evidence type="ECO:0000256" key="1">
    <source>
        <dbReference type="ARBA" id="ARBA00004496"/>
    </source>
</evidence>
<evidence type="ECO:0000313" key="15">
    <source>
        <dbReference type="EMBL" id="AOG59985.1"/>
    </source>
</evidence>
<evidence type="ECO:0000256" key="11">
    <source>
        <dbReference type="ARBA" id="ARBA00023146"/>
    </source>
</evidence>
<sequence length="437" mass="51060">MIKLYDTLSGSLKELKNKEINIYTCGPTVYNFIHIGNARPMILTDTLVRFLEFQNYKVNYLLNITDVDDKIIQRAIEENSDELEISKKYTNFFLKDLEALNIKMPSKITPISTKLNEMIIFIEDLIAKGYAYEVDGNVYFDIESNKSEYGVLSKQKIKELNIGNRVEKEENKKNAADFVLWKKTNLGIRWESPWGLGRPGWHTECALLIDDYFDRGLDIHVGGIDLKFPHHENERIQYVSKNYTELASIWMYNGHLSVEDVKMSKSLNNFILVKDFLSENHSNILRYIYLVSNYKQPQNLSSLVMKQAADWNNKVISLIKQVEWMTIINELKIESEPIKTNIEQFIKYMSDDLNTPMVLTLVDKMIKDLNKEIKEKVLTTSFEDLKTILKVLGFNFQTPKISENDKELLINWRKSINEKNYEKADNIRAQLYEKGII</sequence>
<keyword evidence="10 13" id="KW-0648">Protein biosynthesis</keyword>
<dbReference type="GO" id="GO:0006423">
    <property type="term" value="P:cysteinyl-tRNA aminoacylation"/>
    <property type="evidence" value="ECO:0007669"/>
    <property type="project" value="UniProtKB-UniRule"/>
</dbReference>
<feature type="binding site" evidence="13">
    <location>
        <position position="205"/>
    </location>
    <ligand>
        <name>Zn(2+)</name>
        <dbReference type="ChEBI" id="CHEBI:29105"/>
    </ligand>
</feature>
<dbReference type="Pfam" id="PF09190">
    <property type="entry name" value="DALR_2"/>
    <property type="match status" value="1"/>
</dbReference>
<keyword evidence="7 13" id="KW-0547">Nucleotide-binding</keyword>
<dbReference type="Gene3D" id="1.20.120.1910">
    <property type="entry name" value="Cysteine-tRNA ligase, C-terminal anti-codon recognition domain"/>
    <property type="match status" value="1"/>
</dbReference>
<evidence type="ECO:0000256" key="4">
    <source>
        <dbReference type="ARBA" id="ARBA00022490"/>
    </source>
</evidence>
<comment type="catalytic activity">
    <reaction evidence="12 13">
        <text>tRNA(Cys) + L-cysteine + ATP = L-cysteinyl-tRNA(Cys) + AMP + diphosphate</text>
        <dbReference type="Rhea" id="RHEA:17773"/>
        <dbReference type="Rhea" id="RHEA-COMP:9661"/>
        <dbReference type="Rhea" id="RHEA-COMP:9679"/>
        <dbReference type="ChEBI" id="CHEBI:30616"/>
        <dbReference type="ChEBI" id="CHEBI:33019"/>
        <dbReference type="ChEBI" id="CHEBI:35235"/>
        <dbReference type="ChEBI" id="CHEBI:78442"/>
        <dbReference type="ChEBI" id="CHEBI:78517"/>
        <dbReference type="ChEBI" id="CHEBI:456215"/>
        <dbReference type="EC" id="6.1.1.16"/>
    </reaction>
</comment>
<evidence type="ECO:0000256" key="6">
    <source>
        <dbReference type="ARBA" id="ARBA00022723"/>
    </source>
</evidence>
<reference evidence="15 16" key="1">
    <citation type="submission" date="2016-08" db="EMBL/GenBank/DDBJ databases">
        <title>Complete genome sequence of Spiroplasma helicoides TABS-2 (DSM 22551).</title>
        <authorList>
            <person name="Shen W.-Y."/>
            <person name="Lo W.-S."/>
            <person name="Lai Y.-C."/>
            <person name="Kuo C.-H."/>
        </authorList>
    </citation>
    <scope>NUCLEOTIDE SEQUENCE [LARGE SCALE GENOMIC DNA]</scope>
    <source>
        <strain evidence="15 16">TABS-2</strain>
    </source>
</reference>
<comment type="subunit">
    <text evidence="3 13">Monomer.</text>
</comment>
<dbReference type="InterPro" id="IPR024909">
    <property type="entry name" value="Cys-tRNA/MSH_ligase"/>
</dbReference>
<dbReference type="AlphaFoldDB" id="A0A1B3SJ77"/>
<keyword evidence="6 13" id="KW-0479">Metal-binding</keyword>
<evidence type="ECO:0000256" key="8">
    <source>
        <dbReference type="ARBA" id="ARBA00022833"/>
    </source>
</evidence>
<evidence type="ECO:0000313" key="16">
    <source>
        <dbReference type="Proteomes" id="UP000094378"/>
    </source>
</evidence>
<dbReference type="GO" id="GO:0004817">
    <property type="term" value="F:cysteine-tRNA ligase activity"/>
    <property type="evidence" value="ECO:0007669"/>
    <property type="project" value="UniProtKB-UniRule"/>
</dbReference>
<feature type="short sequence motif" description="'KMSKS' region" evidence="13">
    <location>
        <begin position="262"/>
        <end position="266"/>
    </location>
</feature>
<dbReference type="GO" id="GO:0005829">
    <property type="term" value="C:cytosol"/>
    <property type="evidence" value="ECO:0007669"/>
    <property type="project" value="TreeGrafter"/>
</dbReference>
<dbReference type="InterPro" id="IPR009080">
    <property type="entry name" value="tRNAsynth_Ia_anticodon-bd"/>
</dbReference>
<comment type="similarity">
    <text evidence="2 13">Belongs to the class-I aminoacyl-tRNA synthetase family.</text>
</comment>
<dbReference type="CDD" id="cd00672">
    <property type="entry name" value="CysRS_core"/>
    <property type="match status" value="1"/>
</dbReference>
<feature type="binding site" evidence="13">
    <location>
        <position position="25"/>
    </location>
    <ligand>
        <name>Zn(2+)</name>
        <dbReference type="ChEBI" id="CHEBI:29105"/>
    </ligand>
</feature>
<dbReference type="GO" id="GO:0005524">
    <property type="term" value="F:ATP binding"/>
    <property type="evidence" value="ECO:0007669"/>
    <property type="project" value="UniProtKB-UniRule"/>
</dbReference>
<dbReference type="EMBL" id="CP017015">
    <property type="protein sequence ID" value="AOG59985.1"/>
    <property type="molecule type" value="Genomic_DNA"/>
</dbReference>
<feature type="domain" description="Cysteinyl-tRNA synthetase class Ia DALR" evidence="14">
    <location>
        <begin position="344"/>
        <end position="409"/>
    </location>
</feature>
<keyword evidence="16" id="KW-1185">Reference proteome</keyword>
<comment type="cofactor">
    <cofactor evidence="13">
        <name>Zn(2+)</name>
        <dbReference type="ChEBI" id="CHEBI:29105"/>
    </cofactor>
    <text evidence="13">Binds 1 zinc ion per subunit.</text>
</comment>
<dbReference type="HAMAP" id="MF_00041">
    <property type="entry name" value="Cys_tRNA_synth"/>
    <property type="match status" value="1"/>
</dbReference>
<dbReference type="InterPro" id="IPR015273">
    <property type="entry name" value="Cys-tRNA-synt_Ia_DALR"/>
</dbReference>
<evidence type="ECO:0000256" key="10">
    <source>
        <dbReference type="ARBA" id="ARBA00022917"/>
    </source>
</evidence>
<dbReference type="PANTHER" id="PTHR10890">
    <property type="entry name" value="CYSTEINYL-TRNA SYNTHETASE"/>
    <property type="match status" value="1"/>
</dbReference>
<keyword evidence="11 13" id="KW-0030">Aminoacyl-tRNA synthetase</keyword>
<dbReference type="GO" id="GO:0008270">
    <property type="term" value="F:zinc ion binding"/>
    <property type="evidence" value="ECO:0007669"/>
    <property type="project" value="UniProtKB-UniRule"/>
</dbReference>
<feature type="binding site" evidence="13">
    <location>
        <position position="265"/>
    </location>
    <ligand>
        <name>ATP</name>
        <dbReference type="ChEBI" id="CHEBI:30616"/>
    </ligand>
</feature>
<dbReference type="PATRIC" id="fig|216938.3.peg.30"/>
<evidence type="ECO:0000256" key="13">
    <source>
        <dbReference type="HAMAP-Rule" id="MF_00041"/>
    </source>
</evidence>
<dbReference type="SUPFAM" id="SSF52374">
    <property type="entry name" value="Nucleotidylyl transferase"/>
    <property type="match status" value="1"/>
</dbReference>
<dbReference type="Gene3D" id="3.40.50.620">
    <property type="entry name" value="HUPs"/>
    <property type="match status" value="1"/>
</dbReference>
<evidence type="ECO:0000259" key="14">
    <source>
        <dbReference type="SMART" id="SM00840"/>
    </source>
</evidence>
<feature type="binding site" evidence="13">
    <location>
        <position position="230"/>
    </location>
    <ligand>
        <name>Zn(2+)</name>
        <dbReference type="ChEBI" id="CHEBI:29105"/>
    </ligand>
</feature>
<keyword evidence="4 13" id="KW-0963">Cytoplasm</keyword>
<dbReference type="SMART" id="SM00840">
    <property type="entry name" value="DALR_2"/>
    <property type="match status" value="1"/>
</dbReference>
<feature type="binding site" evidence="13">
    <location>
        <position position="234"/>
    </location>
    <ligand>
        <name>Zn(2+)</name>
        <dbReference type="ChEBI" id="CHEBI:29105"/>
    </ligand>
</feature>
<dbReference type="SUPFAM" id="SSF47323">
    <property type="entry name" value="Anticodon-binding domain of a subclass of class I aminoacyl-tRNA synthetases"/>
    <property type="match status" value="1"/>
</dbReference>
<evidence type="ECO:0000256" key="5">
    <source>
        <dbReference type="ARBA" id="ARBA00022598"/>
    </source>
</evidence>
<evidence type="ECO:0000256" key="12">
    <source>
        <dbReference type="ARBA" id="ARBA00047398"/>
    </source>
</evidence>
<evidence type="ECO:0000256" key="3">
    <source>
        <dbReference type="ARBA" id="ARBA00011245"/>
    </source>
</evidence>
<proteinExistence type="inferred from homology"/>
<keyword evidence="9 13" id="KW-0067">ATP-binding</keyword>
<dbReference type="STRING" id="216938.SHELI_v1c00300"/>
<dbReference type="Proteomes" id="UP000094378">
    <property type="component" value="Chromosome"/>
</dbReference>
<dbReference type="InterPro" id="IPR032678">
    <property type="entry name" value="tRNA-synt_1_cat_dom"/>
</dbReference>
<gene>
    <name evidence="13 15" type="primary">cysS</name>
    <name evidence="15" type="ORF">SHELI_v1c00300</name>
</gene>
<organism evidence="15 16">
    <name type="scientific">Spiroplasma helicoides</name>
    <dbReference type="NCBI Taxonomy" id="216938"/>
    <lineage>
        <taxon>Bacteria</taxon>
        <taxon>Bacillati</taxon>
        <taxon>Mycoplasmatota</taxon>
        <taxon>Mollicutes</taxon>
        <taxon>Entomoplasmatales</taxon>
        <taxon>Spiroplasmataceae</taxon>
        <taxon>Spiroplasma</taxon>
    </lineage>
</organism>
<evidence type="ECO:0000256" key="2">
    <source>
        <dbReference type="ARBA" id="ARBA00005594"/>
    </source>
</evidence>
<dbReference type="NCBIfam" id="TIGR00435">
    <property type="entry name" value="cysS"/>
    <property type="match status" value="1"/>
</dbReference>
<dbReference type="RefSeq" id="WP_232306382.1">
    <property type="nucleotide sequence ID" value="NZ_CP017015.1"/>
</dbReference>